<evidence type="ECO:0000259" key="3">
    <source>
        <dbReference type="Pfam" id="PF07995"/>
    </source>
</evidence>
<evidence type="ECO:0000313" key="5">
    <source>
        <dbReference type="Proteomes" id="UP000033163"/>
    </source>
</evidence>
<dbReference type="KEGG" id="pri:PRIO_1536"/>
<dbReference type="PANTHER" id="PTHR19328">
    <property type="entry name" value="HEDGEHOG-INTERACTING PROTEIN"/>
    <property type="match status" value="1"/>
</dbReference>
<dbReference type="RefSeq" id="WP_020427335.1">
    <property type="nucleotide sequence ID" value="NZ_AGBD01000370.1"/>
</dbReference>
<dbReference type="EMBL" id="LN831776">
    <property type="protein sequence ID" value="CQR53764.1"/>
    <property type="molecule type" value="Genomic_DNA"/>
</dbReference>
<sequence length="425" mass="45241">MFRKKSLTRIWLLGGSCIIGAGLLSACMNSASPEVNETGMGARGNRPAMTPSPSANSESVPSAAEPTEGGGGNPENSQPALSSSAFPYTAQTLASGLNVPWEMAFAPDGRIFFTERPGTLRLFEEGELRKNPLLELPAPFISEGEGGLLGFALDPAFEDNGFAYAYHSYRSASGGVENRVLRLSISGSKAEIDKVLLDGIPGDANHNGGRIKFGPDGYLYITTGEKYEPELAQDQESLGGKILRISKDGSIPADNPFLDSPVYSRGHRNPQGLAWQPQSGVLYSSEHGQSSHDEINIIEAGSNYGWPLIEGDEAGTGRGEQMKLPLLHSGEETWAPSGMAFITQGPWSGELLVANLAGQQLLHVSPGTGDKKPSAEALFQGKWGRIRNVAEGPDGTLYVMTNNRDGRGSPGTADDQLIALKPNWK</sequence>
<feature type="compositionally biased region" description="Polar residues" evidence="1">
    <location>
        <begin position="51"/>
        <end position="60"/>
    </location>
</feature>
<evidence type="ECO:0000256" key="2">
    <source>
        <dbReference type="SAM" id="SignalP"/>
    </source>
</evidence>
<dbReference type="SUPFAM" id="SSF50952">
    <property type="entry name" value="Soluble quinoprotein glucose dehydrogenase"/>
    <property type="match status" value="1"/>
</dbReference>
<reference evidence="5" key="1">
    <citation type="submission" date="2015-03" db="EMBL/GenBank/DDBJ databases">
        <authorList>
            <person name="Wibberg D."/>
        </authorList>
    </citation>
    <scope>NUCLEOTIDE SEQUENCE [LARGE SCALE GENOMIC DNA]</scope>
</reference>
<name>A0A0E4H840_9BACL</name>
<dbReference type="PATRIC" id="fig|1073571.4.peg.1604"/>
<dbReference type="Gene3D" id="2.120.10.30">
    <property type="entry name" value="TolB, C-terminal domain"/>
    <property type="match status" value="1"/>
</dbReference>
<evidence type="ECO:0000313" key="4">
    <source>
        <dbReference type="EMBL" id="CQR53764.1"/>
    </source>
</evidence>
<organism evidence="4 5">
    <name type="scientific">Paenibacillus riograndensis SBR5</name>
    <dbReference type="NCBI Taxonomy" id="1073571"/>
    <lineage>
        <taxon>Bacteria</taxon>
        <taxon>Bacillati</taxon>
        <taxon>Bacillota</taxon>
        <taxon>Bacilli</taxon>
        <taxon>Bacillales</taxon>
        <taxon>Paenibacillaceae</taxon>
        <taxon>Paenibacillus</taxon>
        <taxon>Paenibacillus sonchi group</taxon>
    </lineage>
</organism>
<feature type="signal peptide" evidence="2">
    <location>
        <begin position="1"/>
        <end position="21"/>
    </location>
</feature>
<dbReference type="PANTHER" id="PTHR19328:SF13">
    <property type="entry name" value="HIPL1 PROTEIN"/>
    <property type="match status" value="1"/>
</dbReference>
<dbReference type="Pfam" id="PF07995">
    <property type="entry name" value="GSDH"/>
    <property type="match status" value="1"/>
</dbReference>
<keyword evidence="2" id="KW-0732">Signal</keyword>
<accession>A0A0E4H840</accession>
<gene>
    <name evidence="4" type="ORF">PRIO_1536</name>
</gene>
<dbReference type="InterPro" id="IPR011042">
    <property type="entry name" value="6-blade_b-propeller_TolB-like"/>
</dbReference>
<dbReference type="Proteomes" id="UP000033163">
    <property type="component" value="Chromosome I"/>
</dbReference>
<dbReference type="InterPro" id="IPR012938">
    <property type="entry name" value="Glc/Sorbosone_DH"/>
</dbReference>
<evidence type="ECO:0000256" key="1">
    <source>
        <dbReference type="SAM" id="MobiDB-lite"/>
    </source>
</evidence>
<dbReference type="HOGENOM" id="CLU_012253_0_0_9"/>
<dbReference type="AlphaFoldDB" id="A0A0E4H840"/>
<feature type="region of interest" description="Disordered" evidence="1">
    <location>
        <begin position="37"/>
        <end position="82"/>
    </location>
</feature>
<feature type="chain" id="PRO_5039089595" evidence="2">
    <location>
        <begin position="22"/>
        <end position="425"/>
    </location>
</feature>
<feature type="domain" description="Glucose/Sorbosone dehydrogenase" evidence="3">
    <location>
        <begin position="97"/>
        <end position="407"/>
    </location>
</feature>
<dbReference type="PROSITE" id="PS51257">
    <property type="entry name" value="PROKAR_LIPOPROTEIN"/>
    <property type="match status" value="1"/>
</dbReference>
<dbReference type="InterPro" id="IPR011041">
    <property type="entry name" value="Quinoprot_gluc/sorb_DH_b-prop"/>
</dbReference>
<protein>
    <submittedName>
        <fullName evidence="4">Putative quinoprotein glucose dehydrogenase B</fullName>
    </submittedName>
</protein>
<proteinExistence type="predicted"/>